<evidence type="ECO:0000313" key="2">
    <source>
        <dbReference type="Proteomes" id="UP000594364"/>
    </source>
</evidence>
<organism evidence="1 2">
    <name type="scientific">Epichloe festucae (strain Fl1)</name>
    <dbReference type="NCBI Taxonomy" id="877507"/>
    <lineage>
        <taxon>Eukaryota</taxon>
        <taxon>Fungi</taxon>
        <taxon>Dikarya</taxon>
        <taxon>Ascomycota</taxon>
        <taxon>Pezizomycotina</taxon>
        <taxon>Sordariomycetes</taxon>
        <taxon>Hypocreomycetidae</taxon>
        <taxon>Hypocreales</taxon>
        <taxon>Clavicipitaceae</taxon>
        <taxon>Epichloe</taxon>
    </lineage>
</organism>
<proteinExistence type="predicted"/>
<dbReference type="OrthoDB" id="9984778at2759"/>
<accession>A0A7U3SNJ7</accession>
<reference evidence="1 2" key="1">
    <citation type="journal article" date="2018" name="PLoS Genet.">
        <title>Repeat elements organise 3D genome structure and mediate transcription in the filamentous fungus Epichloe festucae.</title>
        <authorList>
            <person name="Winter D.J."/>
            <person name="Ganley A.R.D."/>
            <person name="Young C.A."/>
            <person name="Liachko I."/>
            <person name="Schardl C.L."/>
            <person name="Dupont P.Y."/>
            <person name="Berry D."/>
            <person name="Ram A."/>
            <person name="Scott B."/>
            <person name="Cox M.P."/>
        </authorList>
    </citation>
    <scope>NUCLEOTIDE SEQUENCE [LARGE SCALE GENOMIC DNA]</scope>
    <source>
        <strain evidence="1 2">Fl1</strain>
    </source>
</reference>
<keyword evidence="2" id="KW-1185">Reference proteome</keyword>
<name>A0A7U3SNJ7_EPIFF</name>
<gene>
    <name evidence="1" type="ORF">C2857_003262</name>
</gene>
<protein>
    <submittedName>
        <fullName evidence="1">Uncharacterized protein</fullName>
    </submittedName>
</protein>
<evidence type="ECO:0000313" key="1">
    <source>
        <dbReference type="EMBL" id="QPH18260.1"/>
    </source>
</evidence>
<sequence>MTLIEAPGLNHDTAHTTADNARAQAATGVNAIAQFGILHGGQVKAFETLQFRPAAMFSRKRDSLARQGDVSIELQELTEWPLLVSTGRFANAGMAITLATALGGRVTDLHQWLEPASMHFSSYRRE</sequence>
<dbReference type="AlphaFoldDB" id="A0A7U3SNJ7"/>
<dbReference type="EMBL" id="CP031390">
    <property type="protein sequence ID" value="QPH18260.1"/>
    <property type="molecule type" value="Genomic_DNA"/>
</dbReference>
<dbReference type="Proteomes" id="UP000594364">
    <property type="component" value="Chromosome 6"/>
</dbReference>